<dbReference type="Proteomes" id="UP000271162">
    <property type="component" value="Unassembled WGS sequence"/>
</dbReference>
<dbReference type="AlphaFoldDB" id="A0A0N4XH25"/>
<sequence>MSFSPFDILLSSSVDDDDDDDEHDFRDSVASSAFILNPIGYPLNAVDRVIRCLKSQNLDELEAIIKETWSAIPVERCVKVVDSMRNRYLAVIKSKSYPT</sequence>
<dbReference type="STRING" id="27835.A0A0N4XH25"/>
<dbReference type="EMBL" id="UYSL01001690">
    <property type="protein sequence ID" value="VDL65417.1"/>
    <property type="molecule type" value="Genomic_DNA"/>
</dbReference>
<dbReference type="InterPro" id="IPR036397">
    <property type="entry name" value="RNaseH_sf"/>
</dbReference>
<gene>
    <name evidence="1" type="ORF">NBR_LOCUS1828</name>
</gene>
<dbReference type="Gene3D" id="3.30.420.10">
    <property type="entry name" value="Ribonuclease H-like superfamily/Ribonuclease H"/>
    <property type="match status" value="1"/>
</dbReference>
<evidence type="ECO:0000313" key="2">
    <source>
        <dbReference type="Proteomes" id="UP000271162"/>
    </source>
</evidence>
<accession>A0A0N4XH25</accession>
<reference evidence="1 2" key="2">
    <citation type="submission" date="2018-11" db="EMBL/GenBank/DDBJ databases">
        <authorList>
            <consortium name="Pathogen Informatics"/>
        </authorList>
    </citation>
    <scope>NUCLEOTIDE SEQUENCE [LARGE SCALE GENOMIC DNA]</scope>
</reference>
<proteinExistence type="predicted"/>
<evidence type="ECO:0000313" key="1">
    <source>
        <dbReference type="EMBL" id="VDL65417.1"/>
    </source>
</evidence>
<protein>
    <submittedName>
        <fullName evidence="3">Pentatricopeptide repeat-containing protein</fullName>
    </submittedName>
</protein>
<organism evidence="3">
    <name type="scientific">Nippostrongylus brasiliensis</name>
    <name type="common">Rat hookworm</name>
    <dbReference type="NCBI Taxonomy" id="27835"/>
    <lineage>
        <taxon>Eukaryota</taxon>
        <taxon>Metazoa</taxon>
        <taxon>Ecdysozoa</taxon>
        <taxon>Nematoda</taxon>
        <taxon>Chromadorea</taxon>
        <taxon>Rhabditida</taxon>
        <taxon>Rhabditina</taxon>
        <taxon>Rhabditomorpha</taxon>
        <taxon>Strongyloidea</taxon>
        <taxon>Heligmosomidae</taxon>
        <taxon>Nippostrongylus</taxon>
    </lineage>
</organism>
<reference evidence="3" key="1">
    <citation type="submission" date="2017-02" db="UniProtKB">
        <authorList>
            <consortium name="WormBaseParasite"/>
        </authorList>
    </citation>
    <scope>IDENTIFICATION</scope>
</reference>
<dbReference type="GO" id="GO:0003676">
    <property type="term" value="F:nucleic acid binding"/>
    <property type="evidence" value="ECO:0007669"/>
    <property type="project" value="InterPro"/>
</dbReference>
<keyword evidence="2" id="KW-1185">Reference proteome</keyword>
<evidence type="ECO:0000313" key="3">
    <source>
        <dbReference type="WBParaSite" id="NBR_0000182701-mRNA-1"/>
    </source>
</evidence>
<dbReference type="WBParaSite" id="NBR_0000182701-mRNA-1">
    <property type="protein sequence ID" value="NBR_0000182701-mRNA-1"/>
    <property type="gene ID" value="NBR_0000182701"/>
</dbReference>
<name>A0A0N4XH25_NIPBR</name>